<dbReference type="CDD" id="cd00090">
    <property type="entry name" value="HTH_ARSR"/>
    <property type="match status" value="1"/>
</dbReference>
<dbReference type="InterPro" id="IPR011991">
    <property type="entry name" value="ArsR-like_HTH"/>
</dbReference>
<gene>
    <name evidence="4" type="ORF">IAD16_04975</name>
</gene>
<name>A0A9D1L867_9FIRM</name>
<feature type="domain" description="Schlafen AlbA-2" evidence="3">
    <location>
        <begin position="12"/>
        <end position="135"/>
    </location>
</feature>
<dbReference type="GO" id="GO:0006355">
    <property type="term" value="P:regulation of DNA-templated transcription"/>
    <property type="evidence" value="ECO:0007669"/>
    <property type="project" value="InterPro"/>
</dbReference>
<dbReference type="Pfam" id="PF04326">
    <property type="entry name" value="SLFN_AlbA_2"/>
    <property type="match status" value="1"/>
</dbReference>
<dbReference type="AlphaFoldDB" id="A0A9D1L867"/>
<protein>
    <submittedName>
        <fullName evidence="4">DNA binding domain-containing protein</fullName>
    </submittedName>
</protein>
<dbReference type="InterPro" id="IPR007421">
    <property type="entry name" value="Schlafen_AlbA_2_dom"/>
</dbReference>
<dbReference type="PANTHER" id="PTHR30595:SF6">
    <property type="entry name" value="SCHLAFEN ALBA-2 DOMAIN-CONTAINING PROTEIN"/>
    <property type="match status" value="1"/>
</dbReference>
<dbReference type="InterPro" id="IPR038475">
    <property type="entry name" value="RecG_C_sf"/>
</dbReference>
<evidence type="ECO:0000259" key="3">
    <source>
        <dbReference type="Pfam" id="PF04326"/>
    </source>
</evidence>
<evidence type="ECO:0000256" key="2">
    <source>
        <dbReference type="ARBA" id="ARBA00023163"/>
    </source>
</evidence>
<evidence type="ECO:0000313" key="4">
    <source>
        <dbReference type="EMBL" id="HIU27710.1"/>
    </source>
</evidence>
<dbReference type="Gene3D" id="1.10.10.10">
    <property type="entry name" value="Winged helix-like DNA-binding domain superfamily/Winged helix DNA-binding domain"/>
    <property type="match status" value="1"/>
</dbReference>
<dbReference type="InterPro" id="IPR038461">
    <property type="entry name" value="Schlafen_AlbA_2_dom_sf"/>
</dbReference>
<evidence type="ECO:0000256" key="1">
    <source>
        <dbReference type="ARBA" id="ARBA00023015"/>
    </source>
</evidence>
<dbReference type="InterPro" id="IPR036388">
    <property type="entry name" value="WH-like_DNA-bd_sf"/>
</dbReference>
<dbReference type="SUPFAM" id="SSF46785">
    <property type="entry name" value="Winged helix' DNA-binding domain"/>
    <property type="match status" value="1"/>
</dbReference>
<evidence type="ECO:0000313" key="5">
    <source>
        <dbReference type="Proteomes" id="UP000824091"/>
    </source>
</evidence>
<keyword evidence="2" id="KW-0804">Transcription</keyword>
<organism evidence="4 5">
    <name type="scientific">Candidatus Fimisoma avicola</name>
    <dbReference type="NCBI Taxonomy" id="2840826"/>
    <lineage>
        <taxon>Bacteria</taxon>
        <taxon>Bacillati</taxon>
        <taxon>Bacillota</taxon>
        <taxon>Clostridia</taxon>
        <taxon>Eubacteriales</taxon>
        <taxon>Candidatus Fimisoma</taxon>
    </lineage>
</organism>
<dbReference type="InterPro" id="IPR006793">
    <property type="entry name" value="FaeA"/>
</dbReference>
<dbReference type="PANTHER" id="PTHR30595">
    <property type="entry name" value="GLPR-RELATED TRANSCRIPTIONAL REPRESSOR"/>
    <property type="match status" value="1"/>
</dbReference>
<keyword evidence="1" id="KW-0805">Transcription regulation</keyword>
<dbReference type="Pfam" id="PF13749">
    <property type="entry name" value="HATPase_c_4"/>
    <property type="match status" value="1"/>
</dbReference>
<reference evidence="4" key="1">
    <citation type="submission" date="2020-10" db="EMBL/GenBank/DDBJ databases">
        <authorList>
            <person name="Gilroy R."/>
        </authorList>
    </citation>
    <scope>NUCLEOTIDE SEQUENCE</scope>
    <source>
        <strain evidence="4">11300</strain>
    </source>
</reference>
<dbReference type="Gene3D" id="3.30.565.60">
    <property type="match status" value="1"/>
</dbReference>
<dbReference type="Proteomes" id="UP000824091">
    <property type="component" value="Unassembled WGS sequence"/>
</dbReference>
<dbReference type="Gene3D" id="3.30.950.30">
    <property type="entry name" value="Schlafen, AAA domain"/>
    <property type="match status" value="1"/>
</dbReference>
<accession>A0A9D1L867</accession>
<proteinExistence type="predicted"/>
<dbReference type="Pfam" id="PF04703">
    <property type="entry name" value="FaeA"/>
    <property type="match status" value="1"/>
</dbReference>
<sequence length="485" mass="55132">MLDFSILETYRENNRIEAKKALGGLPESIWETYSAFANTMGGIILLGVVEQKDKTLSAIDLPAPEKLIKEFWDMVNNPKKVSVNILSSKDVFVQDADGHRIVVINVPRADRAYRPIYIDGNPLCSYRRNGEGDYRCTREEYQAMVRDSSVKTQDMLILTEMDLSVFNRESIDSYRRRMRLSRPGHVWESLADEDFLLRIGAVAIGDDGRKHPTSAGLLMFGNEYEIVREYNNYFLDYQERYDKSTRWTDRIVSSSGEWSGNIYDFYFRVYNRLTQDIKVPFKIEDGVRIDDTQVHQALREALANCLVNADYYGRQGVVIIKSRDGISLSNPGGFRVEIDAARSGGVSDPRNGNLLKMFNLIDIGERAGSGIPSIFSIWNSQGWTDPVIIENFEPERITLSLEFKESGGGNGNSGKIGDKKSAISSARKEKIIEYLTDHGSARSSEIAEYVDLRPSRVRDYLGELVREDIVVAEGANRNRTYRLKW</sequence>
<dbReference type="EMBL" id="DVMO01000074">
    <property type="protein sequence ID" value="HIU27710.1"/>
    <property type="molecule type" value="Genomic_DNA"/>
</dbReference>
<comment type="caution">
    <text evidence="4">The sequence shown here is derived from an EMBL/GenBank/DDBJ whole genome shotgun (WGS) entry which is preliminary data.</text>
</comment>
<dbReference type="InterPro" id="IPR036390">
    <property type="entry name" value="WH_DNA-bd_sf"/>
</dbReference>
<reference evidence="4" key="2">
    <citation type="journal article" date="2021" name="PeerJ">
        <title>Extensive microbial diversity within the chicken gut microbiome revealed by metagenomics and culture.</title>
        <authorList>
            <person name="Gilroy R."/>
            <person name="Ravi A."/>
            <person name="Getino M."/>
            <person name="Pursley I."/>
            <person name="Horton D.L."/>
            <person name="Alikhan N.F."/>
            <person name="Baker D."/>
            <person name="Gharbi K."/>
            <person name="Hall N."/>
            <person name="Watson M."/>
            <person name="Adriaenssens E.M."/>
            <person name="Foster-Nyarko E."/>
            <person name="Jarju S."/>
            <person name="Secka A."/>
            <person name="Antonio M."/>
            <person name="Oren A."/>
            <person name="Chaudhuri R.R."/>
            <person name="La Ragione R."/>
            <person name="Hildebrand F."/>
            <person name="Pallen M.J."/>
        </authorList>
    </citation>
    <scope>NUCLEOTIDE SEQUENCE</scope>
    <source>
        <strain evidence="4">11300</strain>
    </source>
</reference>